<comment type="caution">
    <text evidence="1">The sequence shown here is derived from an EMBL/GenBank/DDBJ whole genome shotgun (WGS) entry which is preliminary data.</text>
</comment>
<dbReference type="Proteomes" id="UP000078368">
    <property type="component" value="Unassembled WGS sequence"/>
</dbReference>
<sequence length="157" mass="17115">MTLERAPQIPGGSLRERGRGLEARKAGEPFAAQVVDVLAAAAASVVWDWAKVALVANADGALPGIQTYTLLIWDGRGFEGWMPAEAVEDLNRVLARWRAGLERLSHPRWTALFVGVVNDGGRLRSRWVVADDADFDAWRIRLGESNVPMAERGLAGL</sequence>
<proteinExistence type="predicted"/>
<name>A0A179B4E3_9ACTO</name>
<accession>A0A179B4E3</accession>
<dbReference type="RefSeq" id="WP_064231113.1">
    <property type="nucleotide sequence ID" value="NZ_LVZK01000001.1"/>
</dbReference>
<reference evidence="1 2" key="1">
    <citation type="submission" date="2016-04" db="EMBL/GenBank/DDBJ databases">
        <title>Peptidophaga gingivicola gen. nov., sp. nov., isolated from human subgingival plaque.</title>
        <authorList>
            <person name="Beall C.J."/>
            <person name="Mokrzan E.M."/>
            <person name="Griffen A.L."/>
            <person name="Leys E.J."/>
        </authorList>
    </citation>
    <scope>NUCLEOTIDE SEQUENCE [LARGE SCALE GENOMIC DNA]</scope>
    <source>
        <strain evidence="1 2">BA112</strain>
    </source>
</reference>
<keyword evidence="2" id="KW-1185">Reference proteome</keyword>
<evidence type="ECO:0000313" key="1">
    <source>
        <dbReference type="EMBL" id="OAP86265.1"/>
    </source>
</evidence>
<dbReference type="AlphaFoldDB" id="A0A179B4E3"/>
<organism evidence="1 2">
    <name type="scientific">Peptidiphaga gingivicola</name>
    <dbReference type="NCBI Taxonomy" id="2741497"/>
    <lineage>
        <taxon>Bacteria</taxon>
        <taxon>Bacillati</taxon>
        <taxon>Actinomycetota</taxon>
        <taxon>Actinomycetes</taxon>
        <taxon>Actinomycetales</taxon>
        <taxon>Actinomycetaceae</taxon>
        <taxon>Peptidiphaga</taxon>
    </lineage>
</organism>
<evidence type="ECO:0000313" key="2">
    <source>
        <dbReference type="Proteomes" id="UP000078368"/>
    </source>
</evidence>
<gene>
    <name evidence="1" type="ORF">A4H34_03595</name>
</gene>
<protein>
    <submittedName>
        <fullName evidence="1">Uncharacterized protein</fullName>
    </submittedName>
</protein>
<dbReference type="EMBL" id="LVZK01000001">
    <property type="protein sequence ID" value="OAP86265.1"/>
    <property type="molecule type" value="Genomic_DNA"/>
</dbReference>